<evidence type="ECO:0000313" key="5">
    <source>
        <dbReference type="EMBL" id="OQR79482.1"/>
    </source>
</evidence>
<comment type="subcellular location">
    <subcellularLocation>
        <location evidence="1">Cytoplasm</location>
    </subcellularLocation>
</comment>
<dbReference type="GO" id="GO:0005737">
    <property type="term" value="C:cytoplasm"/>
    <property type="evidence" value="ECO:0007669"/>
    <property type="project" value="UniProtKB-SubCell"/>
</dbReference>
<evidence type="ECO:0000256" key="3">
    <source>
        <dbReference type="ARBA" id="ARBA00037942"/>
    </source>
</evidence>
<proteinExistence type="inferred from homology"/>
<keyword evidence="5" id="KW-0378">Hydrolase</keyword>
<dbReference type="Pfam" id="PF00561">
    <property type="entry name" value="Abhydrolase_1"/>
    <property type="match status" value="1"/>
</dbReference>
<dbReference type="InterPro" id="IPR029058">
    <property type="entry name" value="AB_hydrolase_fold"/>
</dbReference>
<keyword evidence="6" id="KW-1185">Reference proteome</keyword>
<dbReference type="InterPro" id="IPR000073">
    <property type="entry name" value="AB_hydrolase_1"/>
</dbReference>
<keyword evidence="2" id="KW-0963">Cytoplasm</keyword>
<dbReference type="EMBL" id="MNPL01001075">
    <property type="protein sequence ID" value="OQR79482.1"/>
    <property type="molecule type" value="Genomic_DNA"/>
</dbReference>
<organism evidence="5 6">
    <name type="scientific">Tropilaelaps mercedesae</name>
    <dbReference type="NCBI Taxonomy" id="418985"/>
    <lineage>
        <taxon>Eukaryota</taxon>
        <taxon>Metazoa</taxon>
        <taxon>Ecdysozoa</taxon>
        <taxon>Arthropoda</taxon>
        <taxon>Chelicerata</taxon>
        <taxon>Arachnida</taxon>
        <taxon>Acari</taxon>
        <taxon>Parasitiformes</taxon>
        <taxon>Mesostigmata</taxon>
        <taxon>Gamasina</taxon>
        <taxon>Dermanyssoidea</taxon>
        <taxon>Laelapidae</taxon>
        <taxon>Tropilaelaps</taxon>
    </lineage>
</organism>
<gene>
    <name evidence="5" type="ORF">BIW11_02550</name>
</gene>
<dbReference type="AlphaFoldDB" id="A0A1V9Y1A9"/>
<feature type="domain" description="AB hydrolase-1" evidence="4">
    <location>
        <begin position="98"/>
        <end position="197"/>
    </location>
</feature>
<dbReference type="PANTHER" id="PTHR46197">
    <property type="entry name" value="PROTEIN ABHD14B-LIKE"/>
    <property type="match status" value="1"/>
</dbReference>
<dbReference type="SUPFAM" id="SSF53474">
    <property type="entry name" value="alpha/beta-Hydrolases"/>
    <property type="match status" value="1"/>
</dbReference>
<comment type="similarity">
    <text evidence="3">Belongs to the AB hydrolase superfamily. ABHD14 family.</text>
</comment>
<comment type="caution">
    <text evidence="5">The sequence shown here is derived from an EMBL/GenBank/DDBJ whole genome shotgun (WGS) entry which is preliminary data.</text>
</comment>
<evidence type="ECO:0000259" key="4">
    <source>
        <dbReference type="Pfam" id="PF00561"/>
    </source>
</evidence>
<name>A0A1V9Y1A9_9ACAR</name>
<dbReference type="GO" id="GO:0016787">
    <property type="term" value="F:hydrolase activity"/>
    <property type="evidence" value="ECO:0007669"/>
    <property type="project" value="UniProtKB-KW"/>
</dbReference>
<dbReference type="InParanoid" id="A0A1V9Y1A9"/>
<sequence>MIRIRLAITFAILSVTALTAVFLIESYSSGDDDLASKRYRRVAKKMDFKTADFSQPAIPREILDKVAAISVATMSVIVLDIPVHVLYTKRNGTNSTNVVLLHGQAYSSATWMELGTIQALGAMGHAVVAIDLPGYGKTPAKGRIDKAVFLEKLMLELSFRPQDTVIISPSMSGAYSLAFLNKHPNLLKGFVPVAPVNTESFRSPPSKACSDSSNKEKKDLITHPLLQRHAPWTLPDLSCYLTPTLVVFGERDSSEFLQGCALLNAMPRAGTHMIPNGRHAAYRDDPQLWHTLLYNFLAALQ</sequence>
<dbReference type="Proteomes" id="UP000192247">
    <property type="component" value="Unassembled WGS sequence"/>
</dbReference>
<protein>
    <submittedName>
        <fullName evidence="5">Alpha/beta hydrolase domain-containing protein 14B-like</fullName>
    </submittedName>
</protein>
<dbReference type="PANTHER" id="PTHR46197:SF3">
    <property type="entry name" value="AB HYDROLASE-1 DOMAIN-CONTAINING PROTEIN"/>
    <property type="match status" value="1"/>
</dbReference>
<dbReference type="OrthoDB" id="284184at2759"/>
<accession>A0A1V9Y1A9</accession>
<evidence type="ECO:0000256" key="1">
    <source>
        <dbReference type="ARBA" id="ARBA00004496"/>
    </source>
</evidence>
<reference evidence="5 6" key="1">
    <citation type="journal article" date="2017" name="Gigascience">
        <title>Draft genome of the honey bee ectoparasitic mite, Tropilaelaps mercedesae, is shaped by the parasitic life history.</title>
        <authorList>
            <person name="Dong X."/>
            <person name="Armstrong S.D."/>
            <person name="Xia D."/>
            <person name="Makepeace B.L."/>
            <person name="Darby A.C."/>
            <person name="Kadowaki T."/>
        </authorList>
    </citation>
    <scope>NUCLEOTIDE SEQUENCE [LARGE SCALE GENOMIC DNA]</scope>
    <source>
        <strain evidence="5">Wuxi-XJTLU</strain>
    </source>
</reference>
<dbReference type="Gene3D" id="3.40.50.1820">
    <property type="entry name" value="alpha/beta hydrolase"/>
    <property type="match status" value="1"/>
</dbReference>
<evidence type="ECO:0000256" key="2">
    <source>
        <dbReference type="ARBA" id="ARBA00022490"/>
    </source>
</evidence>
<dbReference type="STRING" id="418985.A0A1V9Y1A9"/>
<evidence type="ECO:0000313" key="6">
    <source>
        <dbReference type="Proteomes" id="UP000192247"/>
    </source>
</evidence>